<evidence type="ECO:0000256" key="1">
    <source>
        <dbReference type="PIRSR" id="PIRSR613078-1"/>
    </source>
</evidence>
<sequence length="229" mass="25890">MNMKIFTVSVGLFFPNIICSTDSCLATSAIEEQGRDFLFIRHGQTPWGPDDILKGPQDLELDETGRHQAEGAFWTVKEHQDIHKPIIFSSHLKRAFETATIFANKLGEHVSIELVEGLQERYYGDYRDAPPENPRAYQPADAESTEAFQRRVQETLISIFKQTPKDEGDLIIVSHQKVFEFLAEWLSHEKLRLDQGAVCHFRFEDGKFSAEIYKSSSASVSSGFSSGAD</sequence>
<dbReference type="InterPro" id="IPR029033">
    <property type="entry name" value="His_PPase_superfam"/>
</dbReference>
<dbReference type="CDD" id="cd07067">
    <property type="entry name" value="HP_PGM_like"/>
    <property type="match status" value="1"/>
</dbReference>
<feature type="binding site" evidence="2">
    <location>
        <begin position="120"/>
        <end position="123"/>
    </location>
    <ligand>
        <name>substrate</name>
    </ligand>
</feature>
<dbReference type="PANTHER" id="PTHR48100">
    <property type="entry name" value="BROAD-SPECIFICITY PHOSPHATASE YOR283W-RELATED"/>
    <property type="match status" value="1"/>
</dbReference>
<proteinExistence type="predicted"/>
<dbReference type="SMART" id="SM00855">
    <property type="entry name" value="PGAM"/>
    <property type="match status" value="1"/>
</dbReference>
<dbReference type="InterPro" id="IPR050275">
    <property type="entry name" value="PGM_Phosphatase"/>
</dbReference>
<organism evidence="3 4">
    <name type="scientific">Candidatus Paracaedimonas acanthamoebae</name>
    <dbReference type="NCBI Taxonomy" id="244581"/>
    <lineage>
        <taxon>Bacteria</taxon>
        <taxon>Pseudomonadati</taxon>
        <taxon>Pseudomonadota</taxon>
        <taxon>Alphaproteobacteria</taxon>
        <taxon>Holosporales</taxon>
        <taxon>Caedimonadaceae</taxon>
        <taxon>Candidatus Paracaedimonas</taxon>
    </lineage>
</organism>
<feature type="binding site" evidence="2">
    <location>
        <position position="94"/>
    </location>
    <ligand>
        <name>substrate</name>
    </ligand>
</feature>
<dbReference type="SUPFAM" id="SSF53254">
    <property type="entry name" value="Phosphoglycerate mutase-like"/>
    <property type="match status" value="1"/>
</dbReference>
<evidence type="ECO:0000313" key="3">
    <source>
        <dbReference type="EMBL" id="MBN9413192.1"/>
    </source>
</evidence>
<evidence type="ECO:0000256" key="2">
    <source>
        <dbReference type="PIRSR" id="PIRSR613078-2"/>
    </source>
</evidence>
<feature type="active site" description="Tele-phosphohistidine intermediate" evidence="1">
    <location>
        <position position="42"/>
    </location>
</feature>
<dbReference type="Proteomes" id="UP000664414">
    <property type="component" value="Unassembled WGS sequence"/>
</dbReference>
<dbReference type="Pfam" id="PF00300">
    <property type="entry name" value="His_Phos_1"/>
    <property type="match status" value="1"/>
</dbReference>
<accession>A0A8J7PK06</accession>
<name>A0A8J7PK06_9PROT</name>
<dbReference type="EMBL" id="JAFKGL010000018">
    <property type="protein sequence ID" value="MBN9413192.1"/>
    <property type="molecule type" value="Genomic_DNA"/>
</dbReference>
<feature type="active site" description="Proton donor/acceptor" evidence="1">
    <location>
        <position position="120"/>
    </location>
</feature>
<dbReference type="Gene3D" id="3.40.50.1240">
    <property type="entry name" value="Phosphoglycerate mutase-like"/>
    <property type="match status" value="1"/>
</dbReference>
<dbReference type="GO" id="GO:0016791">
    <property type="term" value="F:phosphatase activity"/>
    <property type="evidence" value="ECO:0007669"/>
    <property type="project" value="TreeGrafter"/>
</dbReference>
<protein>
    <submittedName>
        <fullName evidence="3">Histidine phosphatase family protein</fullName>
    </submittedName>
</protein>
<reference evidence="3" key="1">
    <citation type="submission" date="2021-02" db="EMBL/GenBank/DDBJ databases">
        <title>Thiocyanate and organic carbon inputs drive convergent selection for specific autotrophic Afipia and Thiobacillus strains within complex microbiomes.</title>
        <authorList>
            <person name="Huddy R.J."/>
            <person name="Sachdeva R."/>
            <person name="Kadzinga F."/>
            <person name="Kantor R.S."/>
            <person name="Harrison S.T.L."/>
            <person name="Banfield J.F."/>
        </authorList>
    </citation>
    <scope>NUCLEOTIDE SEQUENCE</scope>
    <source>
        <strain evidence="3">SCN18_10_11_15_R4_P_38_20</strain>
    </source>
</reference>
<evidence type="ECO:0000313" key="4">
    <source>
        <dbReference type="Proteomes" id="UP000664414"/>
    </source>
</evidence>
<dbReference type="AlphaFoldDB" id="A0A8J7PK06"/>
<comment type="caution">
    <text evidence="3">The sequence shown here is derived from an EMBL/GenBank/DDBJ whole genome shotgun (WGS) entry which is preliminary data.</text>
</comment>
<gene>
    <name evidence="3" type="ORF">J0H12_04635</name>
</gene>
<dbReference type="InterPro" id="IPR013078">
    <property type="entry name" value="His_Pase_superF_clade-1"/>
</dbReference>